<keyword evidence="1" id="KW-0808">Transferase</keyword>
<gene>
    <name evidence="3" type="ORF">scyTo_0014907</name>
</gene>
<keyword evidence="2" id="KW-0949">S-adenosyl-L-methionine</keyword>
<dbReference type="AlphaFoldDB" id="A0A401NXF3"/>
<evidence type="ECO:0000313" key="3">
    <source>
        <dbReference type="EMBL" id="GCB65546.1"/>
    </source>
</evidence>
<dbReference type="InterPro" id="IPR029063">
    <property type="entry name" value="SAM-dependent_MTases_sf"/>
</dbReference>
<dbReference type="PANTHER" id="PTHR14614">
    <property type="entry name" value="HEPATOCELLULAR CARCINOMA-ASSOCIATED ANTIGEN"/>
    <property type="match status" value="1"/>
</dbReference>
<evidence type="ECO:0000256" key="2">
    <source>
        <dbReference type="ARBA" id="ARBA00022691"/>
    </source>
</evidence>
<evidence type="ECO:0000313" key="4">
    <source>
        <dbReference type="Proteomes" id="UP000288216"/>
    </source>
</evidence>
<dbReference type="SUPFAM" id="SSF53335">
    <property type="entry name" value="S-adenosyl-L-methionine-dependent methyltransferases"/>
    <property type="match status" value="1"/>
</dbReference>
<dbReference type="GO" id="GO:0008168">
    <property type="term" value="F:methyltransferase activity"/>
    <property type="evidence" value="ECO:0007669"/>
    <property type="project" value="UniProtKB-KW"/>
</dbReference>
<dbReference type="GO" id="GO:0005829">
    <property type="term" value="C:cytosol"/>
    <property type="evidence" value="ECO:0007669"/>
    <property type="project" value="TreeGrafter"/>
</dbReference>
<dbReference type="Pfam" id="PF10294">
    <property type="entry name" value="Methyltransf_16"/>
    <property type="match status" value="1"/>
</dbReference>
<sequence length="222" mass="25120">MMQPQVDEHLCSVFPNEVGLFSDYYTEESSYQFCGHVLKITQNFSADLGVAAPVWDSALALCQYFEEQKVSFCERKVIELGAGTGIVGILAVLLGGDVTITDLPHALKQIENNVLANVPSSWAHRCQVRALSWGRNHRHFPSDYSIVLGSDIVYLPETFSSLVQTLQHLSAERATIYLSSKMRSEHATDYFYKEILPLHFQCQLLSRNEEQNINLYKVTKKN</sequence>
<dbReference type="PANTHER" id="PTHR14614:SF5">
    <property type="entry name" value="EEF1A LYSINE METHYLTRANSFERASE 3"/>
    <property type="match status" value="1"/>
</dbReference>
<dbReference type="GO" id="GO:0032991">
    <property type="term" value="C:protein-containing complex"/>
    <property type="evidence" value="ECO:0007669"/>
    <property type="project" value="TreeGrafter"/>
</dbReference>
<organism evidence="3 4">
    <name type="scientific">Scyliorhinus torazame</name>
    <name type="common">Cloudy catshark</name>
    <name type="synonym">Catulus torazame</name>
    <dbReference type="NCBI Taxonomy" id="75743"/>
    <lineage>
        <taxon>Eukaryota</taxon>
        <taxon>Metazoa</taxon>
        <taxon>Chordata</taxon>
        <taxon>Craniata</taxon>
        <taxon>Vertebrata</taxon>
        <taxon>Chondrichthyes</taxon>
        <taxon>Elasmobranchii</taxon>
        <taxon>Galeomorphii</taxon>
        <taxon>Galeoidea</taxon>
        <taxon>Carcharhiniformes</taxon>
        <taxon>Scyliorhinidae</taxon>
        <taxon>Scyliorhinus</taxon>
    </lineage>
</organism>
<dbReference type="OMA" id="TDCLIDK"/>
<evidence type="ECO:0000256" key="1">
    <source>
        <dbReference type="ARBA" id="ARBA00022603"/>
    </source>
</evidence>
<keyword evidence="4" id="KW-1185">Reference proteome</keyword>
<dbReference type="STRING" id="75743.A0A401NXF3"/>
<dbReference type="GO" id="GO:0032259">
    <property type="term" value="P:methylation"/>
    <property type="evidence" value="ECO:0007669"/>
    <property type="project" value="UniProtKB-KW"/>
</dbReference>
<proteinExistence type="predicted"/>
<dbReference type="Gene3D" id="3.40.50.150">
    <property type="entry name" value="Vaccinia Virus protein VP39"/>
    <property type="match status" value="1"/>
</dbReference>
<dbReference type="Proteomes" id="UP000288216">
    <property type="component" value="Unassembled WGS sequence"/>
</dbReference>
<comment type="caution">
    <text evidence="3">The sequence shown here is derived from an EMBL/GenBank/DDBJ whole genome shotgun (WGS) entry which is preliminary data.</text>
</comment>
<dbReference type="OrthoDB" id="413520at2759"/>
<reference evidence="3 4" key="1">
    <citation type="journal article" date="2018" name="Nat. Ecol. Evol.">
        <title>Shark genomes provide insights into elasmobranch evolution and the origin of vertebrates.</title>
        <authorList>
            <person name="Hara Y"/>
            <person name="Yamaguchi K"/>
            <person name="Onimaru K"/>
            <person name="Kadota M"/>
            <person name="Koyanagi M"/>
            <person name="Keeley SD"/>
            <person name="Tatsumi K"/>
            <person name="Tanaka K"/>
            <person name="Motone F"/>
            <person name="Kageyama Y"/>
            <person name="Nozu R"/>
            <person name="Adachi N"/>
            <person name="Nishimura O"/>
            <person name="Nakagawa R"/>
            <person name="Tanegashima C"/>
            <person name="Kiyatake I"/>
            <person name="Matsumoto R"/>
            <person name="Murakumo K"/>
            <person name="Nishida K"/>
            <person name="Terakita A"/>
            <person name="Kuratani S"/>
            <person name="Sato K"/>
            <person name="Hyodo S Kuraku.S."/>
        </authorList>
    </citation>
    <scope>NUCLEOTIDE SEQUENCE [LARGE SCALE GENOMIC DNA]</scope>
</reference>
<dbReference type="InterPro" id="IPR019410">
    <property type="entry name" value="Methyltransf_16"/>
</dbReference>
<name>A0A401NXF3_SCYTO</name>
<accession>A0A401NXF3</accession>
<keyword evidence="1" id="KW-0489">Methyltransferase</keyword>
<evidence type="ECO:0008006" key="5">
    <source>
        <dbReference type="Google" id="ProtNLM"/>
    </source>
</evidence>
<dbReference type="EMBL" id="BFAA01008185">
    <property type="protein sequence ID" value="GCB65546.1"/>
    <property type="molecule type" value="Genomic_DNA"/>
</dbReference>
<dbReference type="CDD" id="cd02440">
    <property type="entry name" value="AdoMet_MTases"/>
    <property type="match status" value="1"/>
</dbReference>
<protein>
    <recommendedName>
        <fullName evidence="5">EEF1A lysine methyltransferase 3</fullName>
    </recommendedName>
</protein>